<evidence type="ECO:0000313" key="3">
    <source>
        <dbReference type="EMBL" id="QIR15933.1"/>
    </source>
</evidence>
<evidence type="ECO:0000256" key="2">
    <source>
        <dbReference type="SAM" id="SignalP"/>
    </source>
</evidence>
<feature type="region of interest" description="Disordered" evidence="1">
    <location>
        <begin position="33"/>
        <end position="73"/>
    </location>
</feature>
<reference evidence="3 4" key="1">
    <citation type="submission" date="2020-03" db="EMBL/GenBank/DDBJ databases">
        <title>Complete genome sequence of Shewanella sp.</title>
        <authorList>
            <person name="Kim Y.-S."/>
            <person name="Kim S.-J."/>
            <person name="Jung H.-K."/>
            <person name="Kim K.-H."/>
        </authorList>
    </citation>
    <scope>NUCLEOTIDE SEQUENCE [LARGE SCALE GENOMIC DNA]</scope>
    <source>
        <strain evidence="3 4">PN3F2</strain>
    </source>
</reference>
<keyword evidence="2" id="KW-0732">Signal</keyword>
<feature type="compositionally biased region" description="Basic residues" evidence="1">
    <location>
        <begin position="117"/>
        <end position="133"/>
    </location>
</feature>
<evidence type="ECO:0000256" key="1">
    <source>
        <dbReference type="SAM" id="MobiDB-lite"/>
    </source>
</evidence>
<feature type="chain" id="PRO_5026164654" evidence="2">
    <location>
        <begin position="24"/>
        <end position="210"/>
    </location>
</feature>
<evidence type="ECO:0000313" key="4">
    <source>
        <dbReference type="Proteomes" id="UP000502608"/>
    </source>
</evidence>
<feature type="compositionally biased region" description="Low complexity" evidence="1">
    <location>
        <begin position="33"/>
        <end position="70"/>
    </location>
</feature>
<feature type="signal peptide" evidence="2">
    <location>
        <begin position="1"/>
        <end position="23"/>
    </location>
</feature>
<organism evidence="3 4">
    <name type="scientific">Shewanella aestuarii</name>
    <dbReference type="NCBI Taxonomy" id="1028752"/>
    <lineage>
        <taxon>Bacteria</taxon>
        <taxon>Pseudomonadati</taxon>
        <taxon>Pseudomonadota</taxon>
        <taxon>Gammaproteobacteria</taxon>
        <taxon>Alteromonadales</taxon>
        <taxon>Shewanellaceae</taxon>
        <taxon>Shewanella</taxon>
    </lineage>
</organism>
<accession>A0A6G9QPB1</accession>
<keyword evidence="4" id="KW-1185">Reference proteome</keyword>
<proteinExistence type="predicted"/>
<gene>
    <name evidence="3" type="ORF">HBH39_16845</name>
</gene>
<name>A0A6G9QPB1_9GAMM</name>
<dbReference type="RefSeq" id="WP_167679789.1">
    <property type="nucleotide sequence ID" value="NZ_CP050313.1"/>
</dbReference>
<dbReference type="EMBL" id="CP050313">
    <property type="protein sequence ID" value="QIR15933.1"/>
    <property type="molecule type" value="Genomic_DNA"/>
</dbReference>
<feature type="region of interest" description="Disordered" evidence="1">
    <location>
        <begin position="110"/>
        <end position="146"/>
    </location>
</feature>
<dbReference type="KEGG" id="saes:HBH39_16845"/>
<sequence>MISQKWFIYYYLLIVFYASTTQANNDWHKLTSDQQTTHTQQRQAAQTQASQTQASQNQASQNQQAHKQSQPVLTNQSAVTLGVDGVFDSNGNPLAIPPVNQALHYQASEALSDASPKTKHKSSNKARAKHAKKASTQDKHDRASAVVANDPSCRWLSARIKALEKKLSPKSERKQYIKDELGIRKSEYSCLRCAGDGPSQGDHALCQYKR</sequence>
<dbReference type="Proteomes" id="UP000502608">
    <property type="component" value="Chromosome"/>
</dbReference>
<dbReference type="AlphaFoldDB" id="A0A6G9QPB1"/>
<protein>
    <submittedName>
        <fullName evidence="3">Uncharacterized protein</fullName>
    </submittedName>
</protein>